<evidence type="ECO:0000313" key="1">
    <source>
        <dbReference type="EMBL" id="MFD1304209.1"/>
    </source>
</evidence>
<organism evidence="1 2">
    <name type="scientific">Methylobacterium marchantiae</name>
    <dbReference type="NCBI Taxonomy" id="600331"/>
    <lineage>
        <taxon>Bacteria</taxon>
        <taxon>Pseudomonadati</taxon>
        <taxon>Pseudomonadota</taxon>
        <taxon>Alphaproteobacteria</taxon>
        <taxon>Hyphomicrobiales</taxon>
        <taxon>Methylobacteriaceae</taxon>
        <taxon>Methylobacterium</taxon>
    </lineage>
</organism>
<proteinExistence type="predicted"/>
<sequence length="92" mass="10368">GPRIGLILTTEDYEKRDGNIGSRLNISAAYNPDTRQMANEVIDNTAAKALDGYIAWLDKSGKWHKPLANKPQQQSYGGRQIDEQFQDDDLNF</sequence>
<gene>
    <name evidence="1" type="ORF">ACFQ4G_21920</name>
</gene>
<accession>A0ABW3X690</accession>
<dbReference type="RefSeq" id="WP_379041133.1">
    <property type="nucleotide sequence ID" value="NZ_JBHTND010000089.1"/>
</dbReference>
<comment type="caution">
    <text evidence="1">The sequence shown here is derived from an EMBL/GenBank/DDBJ whole genome shotgun (WGS) entry which is preliminary data.</text>
</comment>
<dbReference type="EMBL" id="JBHTND010000089">
    <property type="protein sequence ID" value="MFD1304209.1"/>
    <property type="molecule type" value="Genomic_DNA"/>
</dbReference>
<reference evidence="2" key="1">
    <citation type="journal article" date="2019" name="Int. J. Syst. Evol. Microbiol.">
        <title>The Global Catalogue of Microorganisms (GCM) 10K type strain sequencing project: providing services to taxonomists for standard genome sequencing and annotation.</title>
        <authorList>
            <consortium name="The Broad Institute Genomics Platform"/>
            <consortium name="The Broad Institute Genome Sequencing Center for Infectious Disease"/>
            <person name="Wu L."/>
            <person name="Ma J."/>
        </authorList>
    </citation>
    <scope>NUCLEOTIDE SEQUENCE [LARGE SCALE GENOMIC DNA]</scope>
    <source>
        <strain evidence="2">CCUG 56108</strain>
    </source>
</reference>
<name>A0ABW3X690_9HYPH</name>
<evidence type="ECO:0000313" key="2">
    <source>
        <dbReference type="Proteomes" id="UP001597176"/>
    </source>
</evidence>
<keyword evidence="2" id="KW-1185">Reference proteome</keyword>
<dbReference type="Proteomes" id="UP001597176">
    <property type="component" value="Unassembled WGS sequence"/>
</dbReference>
<feature type="non-terminal residue" evidence="1">
    <location>
        <position position="1"/>
    </location>
</feature>
<protein>
    <submittedName>
        <fullName evidence="1">Uncharacterized protein</fullName>
    </submittedName>
</protein>